<feature type="region of interest" description="Disordered" evidence="1">
    <location>
        <begin position="22"/>
        <end position="57"/>
    </location>
</feature>
<feature type="compositionally biased region" description="Basic and acidic residues" evidence="1">
    <location>
        <begin position="28"/>
        <end position="52"/>
    </location>
</feature>
<sequence length="159" mass="18130">MTTTKKAVAGLATTGIIGGVSAAATKKSPAEDVLKNEVKPPEEQPKAPENKSTRKHFQSRVNWSTGSLFLRNRLLENIQKLLNNPSTRDDFLNKLIESLRAFHKDDFLKWGWTSLHFRMDVPKTAYDISNWCKSKYDLATEDEPDERDLKVFDEFCKAI</sequence>
<name>A0A478FQL3_9MOLU</name>
<dbReference type="AlphaFoldDB" id="A0A478FQL3"/>
<comment type="caution">
    <text evidence="2">The sequence shown here is derived from an EMBL/GenBank/DDBJ whole genome shotgun (WGS) entry which is preliminary data.</text>
</comment>
<gene>
    <name evidence="2" type="ORF">MHSWG343_03830</name>
</gene>
<dbReference type="Proteomes" id="UP000324831">
    <property type="component" value="Unassembled WGS sequence"/>
</dbReference>
<organism evidence="2 3">
    <name type="scientific">Candidatus Mycoplasma haematohominis</name>
    <dbReference type="NCBI Taxonomy" id="1494318"/>
    <lineage>
        <taxon>Bacteria</taxon>
        <taxon>Bacillati</taxon>
        <taxon>Mycoplasmatota</taxon>
        <taxon>Mollicutes</taxon>
        <taxon>Mycoplasmataceae</taxon>
        <taxon>Mycoplasma</taxon>
    </lineage>
</organism>
<evidence type="ECO:0000313" key="2">
    <source>
        <dbReference type="EMBL" id="GCE63387.1"/>
    </source>
</evidence>
<proteinExistence type="predicted"/>
<evidence type="ECO:0000313" key="3">
    <source>
        <dbReference type="Proteomes" id="UP000324831"/>
    </source>
</evidence>
<reference evidence="2 3" key="1">
    <citation type="submission" date="2019-01" db="EMBL/GenBank/DDBJ databases">
        <title>Draft genome sequences of Candidatus Mycoplasma haemohominis SWG34-3 identified from a patient with pyrexia, anemia and liver dysfunction.</title>
        <authorList>
            <person name="Sekizuka T."/>
            <person name="Hattori N."/>
            <person name="Katano H."/>
            <person name="Takuma T."/>
            <person name="Ito T."/>
            <person name="Arai N."/>
            <person name="Yanai R."/>
            <person name="Ishii S."/>
            <person name="Miura Y."/>
            <person name="Tokunaga T."/>
            <person name="Watanabe H."/>
            <person name="Nomura N."/>
            <person name="Eguchi J."/>
            <person name="Arai T."/>
            <person name="Hasegawa H."/>
            <person name="Nakamaki T."/>
            <person name="Wakita T."/>
            <person name="Niki Y."/>
            <person name="Kuroda M."/>
        </authorList>
    </citation>
    <scope>NUCLEOTIDE SEQUENCE [LARGE SCALE GENOMIC DNA]</scope>
    <source>
        <strain evidence="2">SWG34-3</strain>
    </source>
</reference>
<protein>
    <submittedName>
        <fullName evidence="2">Uncharacterized protein</fullName>
    </submittedName>
</protein>
<evidence type="ECO:0000256" key="1">
    <source>
        <dbReference type="SAM" id="MobiDB-lite"/>
    </source>
</evidence>
<dbReference type="EMBL" id="BIMN01000001">
    <property type="protein sequence ID" value="GCE63387.1"/>
    <property type="molecule type" value="Genomic_DNA"/>
</dbReference>
<accession>A0A478FQL3</accession>